<feature type="domain" description="GST N-terminal" evidence="1">
    <location>
        <begin position="7"/>
        <end position="99"/>
    </location>
</feature>
<evidence type="ECO:0000313" key="3">
    <source>
        <dbReference type="Proteomes" id="UP000305067"/>
    </source>
</evidence>
<dbReference type="Pfam" id="PF22041">
    <property type="entry name" value="GST_C_7"/>
    <property type="match status" value="1"/>
</dbReference>
<dbReference type="InterPro" id="IPR036282">
    <property type="entry name" value="Glutathione-S-Trfase_C_sf"/>
</dbReference>
<evidence type="ECO:0000313" key="2">
    <source>
        <dbReference type="EMBL" id="TFL03069.1"/>
    </source>
</evidence>
<dbReference type="Gene3D" id="3.40.30.10">
    <property type="entry name" value="Glutaredoxin"/>
    <property type="match status" value="1"/>
</dbReference>
<keyword evidence="3" id="KW-1185">Reference proteome</keyword>
<dbReference type="InterPro" id="IPR054416">
    <property type="entry name" value="GST_UstS-like_C"/>
</dbReference>
<sequence length="242" mass="27490">MLILYDIPSLHPDKNWSPNVCKPRLALNYKSIPYRTEWVEYPQIESLAQRLGVKPTSLKADRVMPEYTLPIIHDESTGVSIADSLPIALYLEETYPGSPRLFPEGSKALRAAWDGPFCKRGLKILPSNVKMGLGSEEYFKRTKAAKLGRERFEDIAPRGEKRRKHFEAWEEDLGKLNGRGENMGYVMGDAISYADFIVAGWVGLAMLVLDEGEWEGVKSWHGEFWGRALEGTDEWRVMSHST</sequence>
<gene>
    <name evidence="2" type="ORF">BDV98DRAFT_644094</name>
</gene>
<dbReference type="SUPFAM" id="SSF52833">
    <property type="entry name" value="Thioredoxin-like"/>
    <property type="match status" value="1"/>
</dbReference>
<dbReference type="AlphaFoldDB" id="A0A5C3QS12"/>
<dbReference type="EMBL" id="ML178821">
    <property type="protein sequence ID" value="TFL03069.1"/>
    <property type="molecule type" value="Genomic_DNA"/>
</dbReference>
<evidence type="ECO:0000259" key="1">
    <source>
        <dbReference type="PROSITE" id="PS50404"/>
    </source>
</evidence>
<dbReference type="Pfam" id="PF13417">
    <property type="entry name" value="GST_N_3"/>
    <property type="match status" value="1"/>
</dbReference>
<accession>A0A5C3QS12</accession>
<dbReference type="SUPFAM" id="SSF47616">
    <property type="entry name" value="GST C-terminal domain-like"/>
    <property type="match status" value="1"/>
</dbReference>
<reference evidence="2 3" key="1">
    <citation type="journal article" date="2019" name="Nat. Ecol. Evol.">
        <title>Megaphylogeny resolves global patterns of mushroom evolution.</title>
        <authorList>
            <person name="Varga T."/>
            <person name="Krizsan K."/>
            <person name="Foldi C."/>
            <person name="Dima B."/>
            <person name="Sanchez-Garcia M."/>
            <person name="Sanchez-Ramirez S."/>
            <person name="Szollosi G.J."/>
            <person name="Szarkandi J.G."/>
            <person name="Papp V."/>
            <person name="Albert L."/>
            <person name="Andreopoulos W."/>
            <person name="Angelini C."/>
            <person name="Antonin V."/>
            <person name="Barry K.W."/>
            <person name="Bougher N.L."/>
            <person name="Buchanan P."/>
            <person name="Buyck B."/>
            <person name="Bense V."/>
            <person name="Catcheside P."/>
            <person name="Chovatia M."/>
            <person name="Cooper J."/>
            <person name="Damon W."/>
            <person name="Desjardin D."/>
            <person name="Finy P."/>
            <person name="Geml J."/>
            <person name="Haridas S."/>
            <person name="Hughes K."/>
            <person name="Justo A."/>
            <person name="Karasinski D."/>
            <person name="Kautmanova I."/>
            <person name="Kiss B."/>
            <person name="Kocsube S."/>
            <person name="Kotiranta H."/>
            <person name="LaButti K.M."/>
            <person name="Lechner B.E."/>
            <person name="Liimatainen K."/>
            <person name="Lipzen A."/>
            <person name="Lukacs Z."/>
            <person name="Mihaltcheva S."/>
            <person name="Morgado L.N."/>
            <person name="Niskanen T."/>
            <person name="Noordeloos M.E."/>
            <person name="Ohm R.A."/>
            <person name="Ortiz-Santana B."/>
            <person name="Ovrebo C."/>
            <person name="Racz N."/>
            <person name="Riley R."/>
            <person name="Savchenko A."/>
            <person name="Shiryaev A."/>
            <person name="Soop K."/>
            <person name="Spirin V."/>
            <person name="Szebenyi C."/>
            <person name="Tomsovsky M."/>
            <person name="Tulloss R.E."/>
            <person name="Uehling J."/>
            <person name="Grigoriev I.V."/>
            <person name="Vagvolgyi C."/>
            <person name="Papp T."/>
            <person name="Martin F.M."/>
            <person name="Miettinen O."/>
            <person name="Hibbett D.S."/>
            <person name="Nagy L.G."/>
        </authorList>
    </citation>
    <scope>NUCLEOTIDE SEQUENCE [LARGE SCALE GENOMIC DNA]</scope>
    <source>
        <strain evidence="2 3">CBS 309.79</strain>
    </source>
</reference>
<dbReference type="OrthoDB" id="4951845at2759"/>
<dbReference type="InterPro" id="IPR004045">
    <property type="entry name" value="Glutathione_S-Trfase_N"/>
</dbReference>
<proteinExistence type="predicted"/>
<dbReference type="PROSITE" id="PS50404">
    <property type="entry name" value="GST_NTER"/>
    <property type="match status" value="1"/>
</dbReference>
<dbReference type="Gene3D" id="1.20.1050.10">
    <property type="match status" value="1"/>
</dbReference>
<dbReference type="Proteomes" id="UP000305067">
    <property type="component" value="Unassembled WGS sequence"/>
</dbReference>
<dbReference type="InterPro" id="IPR036249">
    <property type="entry name" value="Thioredoxin-like_sf"/>
</dbReference>
<protein>
    <recommendedName>
        <fullName evidence="1">GST N-terminal domain-containing protein</fullName>
    </recommendedName>
</protein>
<organism evidence="2 3">
    <name type="scientific">Pterulicium gracile</name>
    <dbReference type="NCBI Taxonomy" id="1884261"/>
    <lineage>
        <taxon>Eukaryota</taxon>
        <taxon>Fungi</taxon>
        <taxon>Dikarya</taxon>
        <taxon>Basidiomycota</taxon>
        <taxon>Agaricomycotina</taxon>
        <taxon>Agaricomycetes</taxon>
        <taxon>Agaricomycetidae</taxon>
        <taxon>Agaricales</taxon>
        <taxon>Pleurotineae</taxon>
        <taxon>Pterulaceae</taxon>
        <taxon>Pterulicium</taxon>
    </lineage>
</organism>
<dbReference type="STRING" id="1884261.A0A5C3QS12"/>
<name>A0A5C3QS12_9AGAR</name>